<reference evidence="6 7" key="1">
    <citation type="submission" date="2020-08" db="EMBL/GenBank/DDBJ databases">
        <title>Sequencing the genomes of 1000 actinobacteria strains.</title>
        <authorList>
            <person name="Klenk H.-P."/>
        </authorList>
    </citation>
    <scope>NUCLEOTIDE SEQUENCE [LARGE SCALE GENOMIC DNA]</scope>
    <source>
        <strain evidence="6 7">DSM 28796</strain>
    </source>
</reference>
<evidence type="ECO:0000313" key="7">
    <source>
        <dbReference type="Proteomes" id="UP000588158"/>
    </source>
</evidence>
<dbReference type="CDD" id="cd07377">
    <property type="entry name" value="WHTH_GntR"/>
    <property type="match status" value="1"/>
</dbReference>
<gene>
    <name evidence="6" type="ORF">HNR70_003006</name>
</gene>
<feature type="region of interest" description="Disordered" evidence="4">
    <location>
        <begin position="123"/>
        <end position="162"/>
    </location>
</feature>
<accession>A0A841AGR6</accession>
<dbReference type="InterPro" id="IPR036390">
    <property type="entry name" value="WH_DNA-bd_sf"/>
</dbReference>
<dbReference type="Proteomes" id="UP000588158">
    <property type="component" value="Unassembled WGS sequence"/>
</dbReference>
<feature type="domain" description="HTH gntR-type" evidence="5">
    <location>
        <begin position="10"/>
        <end position="77"/>
    </location>
</feature>
<dbReference type="Gene3D" id="1.10.10.10">
    <property type="entry name" value="Winged helix-like DNA-binding domain superfamily/Winged helix DNA-binding domain"/>
    <property type="match status" value="1"/>
</dbReference>
<dbReference type="PROSITE" id="PS50949">
    <property type="entry name" value="HTH_GNTR"/>
    <property type="match status" value="1"/>
</dbReference>
<dbReference type="Gene3D" id="1.20.120.530">
    <property type="entry name" value="GntR ligand-binding domain-like"/>
    <property type="match status" value="1"/>
</dbReference>
<keyword evidence="7" id="KW-1185">Reference proteome</keyword>
<dbReference type="PANTHER" id="PTHR43537">
    <property type="entry name" value="TRANSCRIPTIONAL REGULATOR, GNTR FAMILY"/>
    <property type="match status" value="1"/>
</dbReference>
<dbReference type="InterPro" id="IPR008920">
    <property type="entry name" value="TF_FadR/GntR_C"/>
</dbReference>
<dbReference type="GO" id="GO:0003700">
    <property type="term" value="F:DNA-binding transcription factor activity"/>
    <property type="evidence" value="ECO:0007669"/>
    <property type="project" value="InterPro"/>
</dbReference>
<evidence type="ECO:0000256" key="2">
    <source>
        <dbReference type="ARBA" id="ARBA00023125"/>
    </source>
</evidence>
<evidence type="ECO:0000256" key="1">
    <source>
        <dbReference type="ARBA" id="ARBA00023015"/>
    </source>
</evidence>
<name>A0A841AGR6_9MICO</name>
<dbReference type="RefSeq" id="WP_184326389.1">
    <property type="nucleotide sequence ID" value="NZ_JACHLZ010000001.1"/>
</dbReference>
<dbReference type="InterPro" id="IPR036388">
    <property type="entry name" value="WH-like_DNA-bd_sf"/>
</dbReference>
<dbReference type="Pfam" id="PF00392">
    <property type="entry name" value="GntR"/>
    <property type="match status" value="1"/>
</dbReference>
<comment type="caution">
    <text evidence="6">The sequence shown here is derived from an EMBL/GenBank/DDBJ whole genome shotgun (WGS) entry which is preliminary data.</text>
</comment>
<dbReference type="InterPro" id="IPR000524">
    <property type="entry name" value="Tscrpt_reg_HTH_GntR"/>
</dbReference>
<dbReference type="AlphaFoldDB" id="A0A841AGR6"/>
<dbReference type="PANTHER" id="PTHR43537:SF5">
    <property type="entry name" value="UXU OPERON TRANSCRIPTIONAL REGULATOR"/>
    <property type="match status" value="1"/>
</dbReference>
<sequence>MTTLAGTSTGSLAEQAYVALRDRLIMLDIAPGEPLQEGRLSEELGVGRTPLREAMKHLELDHLVVSYPRRGTFATHVDITALAAITEVRAALEPVAVRAAARATDPAARALLEGARSRLEALTAGGSGTGASADGGGAADGGSAAGSADGDAATSSADGGAADPRAAMRVDIDVHRAIYRAGGNPYLEEGLVRLDNLSTRIWCMATHRLPDLDSHVTELEVLLDAILAGDADRAAELISAHVAEFETSIRKVL</sequence>
<protein>
    <submittedName>
        <fullName evidence="6">DNA-binding GntR family transcriptional regulator</fullName>
    </submittedName>
</protein>
<proteinExistence type="predicted"/>
<evidence type="ECO:0000256" key="3">
    <source>
        <dbReference type="ARBA" id="ARBA00023163"/>
    </source>
</evidence>
<dbReference type="InterPro" id="IPR011711">
    <property type="entry name" value="GntR_C"/>
</dbReference>
<organism evidence="6 7">
    <name type="scientific">Brachybacterium aquaticum</name>
    <dbReference type="NCBI Taxonomy" id="1432564"/>
    <lineage>
        <taxon>Bacteria</taxon>
        <taxon>Bacillati</taxon>
        <taxon>Actinomycetota</taxon>
        <taxon>Actinomycetes</taxon>
        <taxon>Micrococcales</taxon>
        <taxon>Dermabacteraceae</taxon>
        <taxon>Brachybacterium</taxon>
    </lineage>
</organism>
<dbReference type="SMART" id="SM00895">
    <property type="entry name" value="FCD"/>
    <property type="match status" value="1"/>
</dbReference>
<feature type="compositionally biased region" description="Low complexity" evidence="4">
    <location>
        <begin position="145"/>
        <end position="162"/>
    </location>
</feature>
<evidence type="ECO:0000256" key="4">
    <source>
        <dbReference type="SAM" id="MobiDB-lite"/>
    </source>
</evidence>
<feature type="compositionally biased region" description="Gly residues" evidence="4">
    <location>
        <begin position="125"/>
        <end position="144"/>
    </location>
</feature>
<keyword evidence="3" id="KW-0804">Transcription</keyword>
<keyword evidence="2 6" id="KW-0238">DNA-binding</keyword>
<dbReference type="Pfam" id="PF07729">
    <property type="entry name" value="FCD"/>
    <property type="match status" value="1"/>
</dbReference>
<dbReference type="GO" id="GO:0003677">
    <property type="term" value="F:DNA binding"/>
    <property type="evidence" value="ECO:0007669"/>
    <property type="project" value="UniProtKB-KW"/>
</dbReference>
<evidence type="ECO:0000313" key="6">
    <source>
        <dbReference type="EMBL" id="MBB5833193.1"/>
    </source>
</evidence>
<keyword evidence="1" id="KW-0805">Transcription regulation</keyword>
<dbReference type="SUPFAM" id="SSF46785">
    <property type="entry name" value="Winged helix' DNA-binding domain"/>
    <property type="match status" value="1"/>
</dbReference>
<dbReference type="SUPFAM" id="SSF48008">
    <property type="entry name" value="GntR ligand-binding domain-like"/>
    <property type="match status" value="1"/>
</dbReference>
<evidence type="ECO:0000259" key="5">
    <source>
        <dbReference type="PROSITE" id="PS50949"/>
    </source>
</evidence>
<dbReference type="SMART" id="SM00345">
    <property type="entry name" value="HTH_GNTR"/>
    <property type="match status" value="1"/>
</dbReference>
<dbReference type="EMBL" id="JACHLZ010000001">
    <property type="protein sequence ID" value="MBB5833193.1"/>
    <property type="molecule type" value="Genomic_DNA"/>
</dbReference>